<evidence type="ECO:0000313" key="4">
    <source>
        <dbReference type="Proteomes" id="UP001190700"/>
    </source>
</evidence>
<protein>
    <submittedName>
        <fullName evidence="3">Uncharacterized protein</fullName>
    </submittedName>
</protein>
<feature type="compositionally biased region" description="Polar residues" evidence="2">
    <location>
        <begin position="723"/>
        <end position="735"/>
    </location>
</feature>
<organism evidence="3 4">
    <name type="scientific">Cymbomonas tetramitiformis</name>
    <dbReference type="NCBI Taxonomy" id="36881"/>
    <lineage>
        <taxon>Eukaryota</taxon>
        <taxon>Viridiplantae</taxon>
        <taxon>Chlorophyta</taxon>
        <taxon>Pyramimonadophyceae</taxon>
        <taxon>Pyramimonadales</taxon>
        <taxon>Pyramimonadaceae</taxon>
        <taxon>Cymbomonas</taxon>
    </lineage>
</organism>
<keyword evidence="4" id="KW-1185">Reference proteome</keyword>
<feature type="compositionally biased region" description="Basic and acidic residues" evidence="2">
    <location>
        <begin position="531"/>
        <end position="556"/>
    </location>
</feature>
<name>A0AAE0FE21_9CHLO</name>
<feature type="coiled-coil region" evidence="1">
    <location>
        <begin position="301"/>
        <end position="358"/>
    </location>
</feature>
<feature type="region of interest" description="Disordered" evidence="2">
    <location>
        <begin position="679"/>
        <end position="735"/>
    </location>
</feature>
<dbReference type="EMBL" id="LGRX02019814">
    <property type="protein sequence ID" value="KAK3258116.1"/>
    <property type="molecule type" value="Genomic_DNA"/>
</dbReference>
<feature type="region of interest" description="Disordered" evidence="2">
    <location>
        <begin position="38"/>
        <end position="84"/>
    </location>
</feature>
<comment type="caution">
    <text evidence="3">The sequence shown here is derived from an EMBL/GenBank/DDBJ whole genome shotgun (WGS) entry which is preliminary data.</text>
</comment>
<keyword evidence="1" id="KW-0175">Coiled coil</keyword>
<feature type="compositionally biased region" description="Basic and acidic residues" evidence="2">
    <location>
        <begin position="576"/>
        <end position="597"/>
    </location>
</feature>
<feature type="region of interest" description="Disordered" evidence="2">
    <location>
        <begin position="531"/>
        <end position="597"/>
    </location>
</feature>
<proteinExistence type="predicted"/>
<sequence length="735" mass="81941">MDLERLPYGEEAFSTKRLPLPRLEAGMSRDMATEKMGQEVHFWPGRRPGATANRRPAKSYPRADGGAVPGAPGGTPDAQVKPGARPAVQEEVQPMRSGRGPVVNNAKKTYSTAIDEAKKQVRESLAMLRSDTRTKSNQMESKEITAISDLQGVKMEWNTLKHVRLGKEEELKELNLQIESLKDDLVEDEVALERLKPERDALNEEAEAQEDCVETECRKGSMYIHMQNRAKETSEDASKDVEGLHMELASLARDVASLELYLRETRRLRAKSEEALNWMQENYNARSEERTQRLTRRRELRDAVGRELAETRMRMKELKQQWRAEADKQAMEEKKKLLELEEKEREAAQRELAEEDMRVKLERLAHTVGLKHRTIVGPGEQNPEDQDDDEGWTPEGILAALQAVEQRRGDVENQIATLQKREAKAWQELPESRVKLQTARLNWTEMWRLKLEGDRYLHPDQVCPTIPPSKAGSEDAEKGLAVSNKNFETAGKTLVSIQAKFEGVVAMLASGMTGVQGLEKLTVASAPFVKPRSEQLADLEKDAKGKGGKAGKDAKGKKPGTPKGGAKDKKGGKKPKTPDKKGRDGKSADTPDLPTCEHEELKPYLHIPLMLDRVLDQLEGVMAAATLTPEDTLLTLVDVGPVQNLRPLGVRHYKVNNPLGYLEEKELPGKYTTSEGFAVAGPHVSPDDDDENIEGDEKYSSMKKKFPTTEAADAGKSAARISGQPQAQARISVQN</sequence>
<evidence type="ECO:0000256" key="1">
    <source>
        <dbReference type="SAM" id="Coils"/>
    </source>
</evidence>
<dbReference type="Proteomes" id="UP001190700">
    <property type="component" value="Unassembled WGS sequence"/>
</dbReference>
<reference evidence="3 4" key="1">
    <citation type="journal article" date="2015" name="Genome Biol. Evol.">
        <title>Comparative Genomics of a Bacterivorous Green Alga Reveals Evolutionary Causalities and Consequences of Phago-Mixotrophic Mode of Nutrition.</title>
        <authorList>
            <person name="Burns J.A."/>
            <person name="Paasch A."/>
            <person name="Narechania A."/>
            <person name="Kim E."/>
        </authorList>
    </citation>
    <scope>NUCLEOTIDE SEQUENCE [LARGE SCALE GENOMIC DNA]</scope>
    <source>
        <strain evidence="3 4">PLY_AMNH</strain>
    </source>
</reference>
<gene>
    <name evidence="3" type="ORF">CYMTET_32825</name>
</gene>
<dbReference type="AlphaFoldDB" id="A0AAE0FE21"/>
<feature type="coiled-coil region" evidence="1">
    <location>
        <begin position="164"/>
        <end position="191"/>
    </location>
</feature>
<accession>A0AAE0FE21</accession>
<evidence type="ECO:0000256" key="2">
    <source>
        <dbReference type="SAM" id="MobiDB-lite"/>
    </source>
</evidence>
<evidence type="ECO:0000313" key="3">
    <source>
        <dbReference type="EMBL" id="KAK3258116.1"/>
    </source>
</evidence>